<evidence type="ECO:0000313" key="2">
    <source>
        <dbReference type="Proteomes" id="UP000814140"/>
    </source>
</evidence>
<gene>
    <name evidence="1" type="ORF">BV25DRAFT_707084</name>
</gene>
<protein>
    <submittedName>
        <fullName evidence="1">Uncharacterized protein</fullName>
    </submittedName>
</protein>
<sequence length="196" mass="21425">MDSASHACTSPSRSPNQQRVSVRARRICIVEAVELPWQSAGYVRSPRIPARRRTRQGSTIRAASTSRIRWPEARAEALERKQMRKDTHHRELPPPSETPAPVAGCLLTHIKPSGELLHRSPSPPSINSAHHTRPNAMHIFSVVALVLLPFVSASVLTGRDSPPTCVPCGPIPCCVPLSCKPVGVSTAFVDFHTCLR</sequence>
<keyword evidence="2" id="KW-1185">Reference proteome</keyword>
<dbReference type="Proteomes" id="UP000814140">
    <property type="component" value="Unassembled WGS sequence"/>
</dbReference>
<reference evidence="1" key="2">
    <citation type="journal article" date="2022" name="New Phytol.">
        <title>Evolutionary transition to the ectomycorrhizal habit in the genomes of a hyperdiverse lineage of mushroom-forming fungi.</title>
        <authorList>
            <person name="Looney B."/>
            <person name="Miyauchi S."/>
            <person name="Morin E."/>
            <person name="Drula E."/>
            <person name="Courty P.E."/>
            <person name="Kohler A."/>
            <person name="Kuo A."/>
            <person name="LaButti K."/>
            <person name="Pangilinan J."/>
            <person name="Lipzen A."/>
            <person name="Riley R."/>
            <person name="Andreopoulos W."/>
            <person name="He G."/>
            <person name="Johnson J."/>
            <person name="Nolan M."/>
            <person name="Tritt A."/>
            <person name="Barry K.W."/>
            <person name="Grigoriev I.V."/>
            <person name="Nagy L.G."/>
            <person name="Hibbett D."/>
            <person name="Henrissat B."/>
            <person name="Matheny P.B."/>
            <person name="Labbe J."/>
            <person name="Martin F.M."/>
        </authorList>
    </citation>
    <scope>NUCLEOTIDE SEQUENCE</scope>
    <source>
        <strain evidence="1">HHB10654</strain>
    </source>
</reference>
<comment type="caution">
    <text evidence="1">The sequence shown here is derived from an EMBL/GenBank/DDBJ whole genome shotgun (WGS) entry which is preliminary data.</text>
</comment>
<proteinExistence type="predicted"/>
<accession>A0ACB8T1C9</accession>
<dbReference type="EMBL" id="MU277210">
    <property type="protein sequence ID" value="KAI0061821.1"/>
    <property type="molecule type" value="Genomic_DNA"/>
</dbReference>
<evidence type="ECO:0000313" key="1">
    <source>
        <dbReference type="EMBL" id="KAI0061821.1"/>
    </source>
</evidence>
<reference evidence="1" key="1">
    <citation type="submission" date="2021-03" db="EMBL/GenBank/DDBJ databases">
        <authorList>
            <consortium name="DOE Joint Genome Institute"/>
            <person name="Ahrendt S."/>
            <person name="Looney B.P."/>
            <person name="Miyauchi S."/>
            <person name="Morin E."/>
            <person name="Drula E."/>
            <person name="Courty P.E."/>
            <person name="Chicoki N."/>
            <person name="Fauchery L."/>
            <person name="Kohler A."/>
            <person name="Kuo A."/>
            <person name="Labutti K."/>
            <person name="Pangilinan J."/>
            <person name="Lipzen A."/>
            <person name="Riley R."/>
            <person name="Andreopoulos W."/>
            <person name="He G."/>
            <person name="Johnson J."/>
            <person name="Barry K.W."/>
            <person name="Grigoriev I.V."/>
            <person name="Nagy L."/>
            <person name="Hibbett D."/>
            <person name="Henrissat B."/>
            <person name="Matheny P.B."/>
            <person name="Labbe J."/>
            <person name="Martin F."/>
        </authorList>
    </citation>
    <scope>NUCLEOTIDE SEQUENCE</scope>
    <source>
        <strain evidence="1">HHB10654</strain>
    </source>
</reference>
<name>A0ACB8T1C9_9AGAM</name>
<organism evidence="1 2">
    <name type="scientific">Artomyces pyxidatus</name>
    <dbReference type="NCBI Taxonomy" id="48021"/>
    <lineage>
        <taxon>Eukaryota</taxon>
        <taxon>Fungi</taxon>
        <taxon>Dikarya</taxon>
        <taxon>Basidiomycota</taxon>
        <taxon>Agaricomycotina</taxon>
        <taxon>Agaricomycetes</taxon>
        <taxon>Russulales</taxon>
        <taxon>Auriscalpiaceae</taxon>
        <taxon>Artomyces</taxon>
    </lineage>
</organism>